<sequence length="210" mass="23290">MEDELSERSEHPRHSQRNLARQVRVLSEAYRSGPRDRPILRTRQDVAAYAVYRMPATYAATRSVLLRTVETVPDFRPQTLLDLGGGTGASLWAAADVVDTLRTAVVLDHLREALTLGRRLAARCPRAVVCNATWCEQTITSGTAVPVADLVTVAYASVNSIPEPVRPWWPRRPAWWRRPARAELSSSWNPVRRRGSAASWTPAGTSSLPG</sequence>
<dbReference type="GO" id="GO:0046872">
    <property type="term" value="F:metal ion binding"/>
    <property type="evidence" value="ECO:0007669"/>
    <property type="project" value="UniProtKB-KW"/>
</dbReference>
<keyword evidence="6" id="KW-1185">Reference proteome</keyword>
<comment type="caution">
    <text evidence="5">The sequence shown here is derived from an EMBL/GenBank/DDBJ whole genome shotgun (WGS) entry which is preliminary data.</text>
</comment>
<dbReference type="Pfam" id="PF09243">
    <property type="entry name" value="Rsm22"/>
    <property type="match status" value="1"/>
</dbReference>
<gene>
    <name evidence="5" type="ORF">HEB94_004141</name>
</gene>
<evidence type="ECO:0000256" key="3">
    <source>
        <dbReference type="ARBA" id="ARBA00023004"/>
    </source>
</evidence>
<keyword evidence="5" id="KW-0489">Methyltransferase</keyword>
<keyword evidence="1" id="KW-0479">Metal-binding</keyword>
<keyword evidence="4" id="KW-0411">Iron-sulfur</keyword>
<keyword evidence="5" id="KW-0808">Transferase</keyword>
<dbReference type="InterPro" id="IPR015324">
    <property type="entry name" value="Ribosomal_Rsm22-like"/>
</dbReference>
<dbReference type="GO" id="GO:0015935">
    <property type="term" value="C:small ribosomal subunit"/>
    <property type="evidence" value="ECO:0007669"/>
    <property type="project" value="TreeGrafter"/>
</dbReference>
<name>A0A927RL08_9ACTN</name>
<dbReference type="SUPFAM" id="SSF53335">
    <property type="entry name" value="S-adenosyl-L-methionine-dependent methyltransferases"/>
    <property type="match status" value="1"/>
</dbReference>
<accession>A0A927RL08</accession>
<dbReference type="GO" id="GO:0003735">
    <property type="term" value="F:structural constituent of ribosome"/>
    <property type="evidence" value="ECO:0007669"/>
    <property type="project" value="TreeGrafter"/>
</dbReference>
<evidence type="ECO:0000256" key="1">
    <source>
        <dbReference type="ARBA" id="ARBA00022723"/>
    </source>
</evidence>
<dbReference type="Gene3D" id="3.40.50.150">
    <property type="entry name" value="Vaccinia Virus protein VP39"/>
    <property type="match status" value="1"/>
</dbReference>
<protein>
    <submittedName>
        <fullName evidence="5">Ribosomal protein RSM22 (Predicted rRNA methylase)</fullName>
    </submittedName>
</protein>
<evidence type="ECO:0000313" key="5">
    <source>
        <dbReference type="EMBL" id="MBE1607293.1"/>
    </source>
</evidence>
<evidence type="ECO:0000256" key="2">
    <source>
        <dbReference type="ARBA" id="ARBA00022946"/>
    </source>
</evidence>
<dbReference type="InterPro" id="IPR052571">
    <property type="entry name" value="Mt_RNA_Methyltransferase"/>
</dbReference>
<dbReference type="AlphaFoldDB" id="A0A927RL08"/>
<dbReference type="InterPro" id="IPR029063">
    <property type="entry name" value="SAM-dependent_MTases_sf"/>
</dbReference>
<dbReference type="GO" id="GO:0008168">
    <property type="term" value="F:methyltransferase activity"/>
    <property type="evidence" value="ECO:0007669"/>
    <property type="project" value="UniProtKB-KW"/>
</dbReference>
<dbReference type="Proteomes" id="UP000638648">
    <property type="component" value="Unassembled WGS sequence"/>
</dbReference>
<keyword evidence="3" id="KW-0408">Iron</keyword>
<dbReference type="GO" id="GO:0051536">
    <property type="term" value="F:iron-sulfur cluster binding"/>
    <property type="evidence" value="ECO:0007669"/>
    <property type="project" value="UniProtKB-KW"/>
</dbReference>
<dbReference type="GO" id="GO:0032259">
    <property type="term" value="P:methylation"/>
    <property type="evidence" value="ECO:0007669"/>
    <property type="project" value="UniProtKB-KW"/>
</dbReference>
<reference evidence="5" key="1">
    <citation type="submission" date="2020-10" db="EMBL/GenBank/DDBJ databases">
        <title>Sequencing the genomes of 1000 actinobacteria strains.</title>
        <authorList>
            <person name="Klenk H.-P."/>
        </authorList>
    </citation>
    <scope>NUCLEOTIDE SEQUENCE</scope>
    <source>
        <strain evidence="5">DSM 45354</strain>
    </source>
</reference>
<dbReference type="PANTHER" id="PTHR13184">
    <property type="entry name" value="37S RIBOSOMAL PROTEIN S22"/>
    <property type="match status" value="1"/>
</dbReference>
<proteinExistence type="predicted"/>
<keyword evidence="5" id="KW-0687">Ribonucleoprotein</keyword>
<evidence type="ECO:0000256" key="4">
    <source>
        <dbReference type="ARBA" id="ARBA00023014"/>
    </source>
</evidence>
<dbReference type="EMBL" id="JADBEM010000001">
    <property type="protein sequence ID" value="MBE1607293.1"/>
    <property type="molecule type" value="Genomic_DNA"/>
</dbReference>
<dbReference type="PANTHER" id="PTHR13184:SF5">
    <property type="entry name" value="METHYLTRANSFERASE-LIKE PROTEIN 17, MITOCHONDRIAL"/>
    <property type="match status" value="1"/>
</dbReference>
<organism evidence="5 6">
    <name type="scientific">Actinopolymorpha pittospori</name>
    <dbReference type="NCBI Taxonomy" id="648752"/>
    <lineage>
        <taxon>Bacteria</taxon>
        <taxon>Bacillati</taxon>
        <taxon>Actinomycetota</taxon>
        <taxon>Actinomycetes</taxon>
        <taxon>Propionibacteriales</taxon>
        <taxon>Actinopolymorphaceae</taxon>
        <taxon>Actinopolymorpha</taxon>
    </lineage>
</organism>
<evidence type="ECO:0000313" key="6">
    <source>
        <dbReference type="Proteomes" id="UP000638648"/>
    </source>
</evidence>
<keyword evidence="5" id="KW-0689">Ribosomal protein</keyword>
<dbReference type="GO" id="GO:0006412">
    <property type="term" value="P:translation"/>
    <property type="evidence" value="ECO:0007669"/>
    <property type="project" value="InterPro"/>
</dbReference>
<keyword evidence="2" id="KW-0809">Transit peptide</keyword>